<evidence type="ECO:0000313" key="2">
    <source>
        <dbReference type="Proteomes" id="UP001320159"/>
    </source>
</evidence>
<comment type="caution">
    <text evidence="1">The sequence shown here is derived from an EMBL/GenBank/DDBJ whole genome shotgun (WGS) entry which is preliminary data.</text>
</comment>
<organism evidence="1 2">
    <name type="scientific">Methanooceanicella nereidis</name>
    <dbReference type="NCBI Taxonomy" id="2052831"/>
    <lineage>
        <taxon>Archaea</taxon>
        <taxon>Methanobacteriati</taxon>
        <taxon>Methanobacteriota</taxon>
        <taxon>Stenosarchaea group</taxon>
        <taxon>Methanomicrobia</taxon>
        <taxon>Methanocellales</taxon>
        <taxon>Methanocellaceae</taxon>
        <taxon>Methanooceanicella</taxon>
    </lineage>
</organism>
<accession>A0AAP2W5T8</accession>
<evidence type="ECO:0000313" key="1">
    <source>
        <dbReference type="EMBL" id="MCD1293456.1"/>
    </source>
</evidence>
<keyword evidence="2" id="KW-1185">Reference proteome</keyword>
<dbReference type="EMBL" id="PGCK01000001">
    <property type="protein sequence ID" value="MCD1293456.1"/>
    <property type="molecule type" value="Genomic_DNA"/>
</dbReference>
<gene>
    <name evidence="1" type="ORF">CUJ83_00390</name>
</gene>
<dbReference type="AlphaFoldDB" id="A0AAP2W5T8"/>
<dbReference type="RefSeq" id="WP_230739283.1">
    <property type="nucleotide sequence ID" value="NZ_PGCK01000001.1"/>
</dbReference>
<protein>
    <submittedName>
        <fullName evidence="1">Uncharacterized protein</fullName>
    </submittedName>
</protein>
<reference evidence="1 2" key="1">
    <citation type="submission" date="2017-11" db="EMBL/GenBank/DDBJ databases">
        <title>Isolation and Characterization of Family Methanocellaceae Species from Potential Methane Hydrate Area Offshore Southwestern Taiwan.</title>
        <authorList>
            <person name="Zhang W.-L."/>
            <person name="Chen W.-C."/>
            <person name="Lai M.-C."/>
            <person name="Chen S.-C."/>
        </authorList>
    </citation>
    <scope>NUCLEOTIDE SEQUENCE [LARGE SCALE GENOMIC DNA]</scope>
    <source>
        <strain evidence="1 2">CWC-04</strain>
    </source>
</reference>
<sequence length="170" mass="19155">MSSGSVGDIKEKVIEFLHSKKGHIADIEEVTGFLESMSLTKEDAISNLKEISEEGAVSISGDSVFLNSDTYLPRVRCLICDGTVKRDELVPFYRERYYPFVNWGFHRSCLEGGALEEMLGSGMFRIEDGNIFPAYEYGEGRGKNPITIAIKYLRSDEFLYTLELKSADKK</sequence>
<name>A0AAP2W5T8_9EURY</name>
<dbReference type="Proteomes" id="UP001320159">
    <property type="component" value="Unassembled WGS sequence"/>
</dbReference>
<proteinExistence type="predicted"/>